<protein>
    <submittedName>
        <fullName evidence="1">Uncharacterized protein</fullName>
    </submittedName>
</protein>
<evidence type="ECO:0000313" key="1">
    <source>
        <dbReference type="EMBL" id="MFC5714054.1"/>
    </source>
</evidence>
<name>A0ABW0YNJ4_9BACI</name>
<evidence type="ECO:0000313" key="2">
    <source>
        <dbReference type="Proteomes" id="UP001596142"/>
    </source>
</evidence>
<dbReference type="Proteomes" id="UP001596142">
    <property type="component" value="Unassembled WGS sequence"/>
</dbReference>
<dbReference type="RefSeq" id="WP_385942586.1">
    <property type="nucleotide sequence ID" value="NZ_JBHSOZ010000009.1"/>
</dbReference>
<proteinExistence type="predicted"/>
<gene>
    <name evidence="1" type="ORF">ACFPU1_14930</name>
</gene>
<reference evidence="2" key="1">
    <citation type="journal article" date="2019" name="Int. J. Syst. Evol. Microbiol.">
        <title>The Global Catalogue of Microorganisms (GCM) 10K type strain sequencing project: providing services to taxonomists for standard genome sequencing and annotation.</title>
        <authorList>
            <consortium name="The Broad Institute Genomics Platform"/>
            <consortium name="The Broad Institute Genome Sequencing Center for Infectious Disease"/>
            <person name="Wu L."/>
            <person name="Ma J."/>
        </authorList>
    </citation>
    <scope>NUCLEOTIDE SEQUENCE [LARGE SCALE GENOMIC DNA]</scope>
    <source>
        <strain evidence="2">CECT 7184</strain>
    </source>
</reference>
<accession>A0ABW0YNJ4</accession>
<keyword evidence="2" id="KW-1185">Reference proteome</keyword>
<comment type="caution">
    <text evidence="1">The sequence shown here is derived from an EMBL/GenBank/DDBJ whole genome shotgun (WGS) entry which is preliminary data.</text>
</comment>
<organism evidence="1 2">
    <name type="scientific">Thalassorhabdus alkalitolerans</name>
    <dbReference type="NCBI Taxonomy" id="2282697"/>
    <lineage>
        <taxon>Bacteria</taxon>
        <taxon>Bacillati</taxon>
        <taxon>Bacillota</taxon>
        <taxon>Bacilli</taxon>
        <taxon>Bacillales</taxon>
        <taxon>Bacillaceae</taxon>
        <taxon>Thalassorhabdus</taxon>
    </lineage>
</organism>
<dbReference type="EMBL" id="JBHSOZ010000009">
    <property type="protein sequence ID" value="MFC5714054.1"/>
    <property type="molecule type" value="Genomic_DNA"/>
</dbReference>
<sequence>MKTIRKKADIEEVLGAFSQYADFDVTGHKYYLVFKDRQRNGQWTLMNTNGKWSVHGKGEEYCDPEEMFLTYNELLTFLWKNRAAVNYTLKNQSHKGHYINA</sequence>